<keyword evidence="11" id="KW-0813">Transport</keyword>
<dbReference type="InterPro" id="IPR014349">
    <property type="entry name" value="Rieske_Fe-S_prot"/>
</dbReference>
<protein>
    <recommendedName>
        <fullName evidence="11">Cytochrome b-c1 complex subunit Rieske, mitochondrial</fullName>
        <ecNumber evidence="11">7.1.1.8</ecNumber>
    </recommendedName>
</protein>
<accession>A0AAV2TKL3</accession>
<dbReference type="PRINTS" id="PR00162">
    <property type="entry name" value="RIESKE"/>
</dbReference>
<evidence type="ECO:0000313" key="15">
    <source>
        <dbReference type="Proteomes" id="UP001497525"/>
    </source>
</evidence>
<sequence>MSSCRLLASAEAAAATRTVPLALEKVCSIPTVPKKRRALYCPPQKSFAFGPLPRLTVCSASCGLSVPLKIRFTHTDVTNVPDFSNYRAESTKDPTSSQSETHEQRKVFGYTMMLAGASVATVAAKYTVKTFLMPLGPTAKTLAEASTEVNLSSIPEGKNLVVKWRNKPLFVRHRTAEEIERERAVPLSELRHPEKDEDRTQRSEWLICLGVCTHLGCVPLAHAGDYPGGYYCPCHGSHYDASGRVRRGPAPLNLDVPDYKFLDDNTVLIG</sequence>
<dbReference type="FunFam" id="2.102.10.10:FF:000001">
    <property type="entry name" value="Cytochrome b-c1 complex subunit Rieske, mitochondrial"/>
    <property type="match status" value="1"/>
</dbReference>
<dbReference type="Gene3D" id="1.20.5.270">
    <property type="entry name" value="Ubiquinol cytochrome reductase, transmembrane domain"/>
    <property type="match status" value="1"/>
</dbReference>
<dbReference type="InterPro" id="IPR017941">
    <property type="entry name" value="Rieske_2Fe-2S"/>
</dbReference>
<keyword evidence="4" id="KW-0001">2Fe-2S</keyword>
<keyword evidence="12" id="KW-0679">Respiratory chain</keyword>
<evidence type="ECO:0000256" key="11">
    <source>
        <dbReference type="RuleBase" id="RU004494"/>
    </source>
</evidence>
<keyword evidence="5" id="KW-0479">Metal-binding</keyword>
<dbReference type="InterPro" id="IPR005805">
    <property type="entry name" value="Rieske_Fe-S_prot_C"/>
</dbReference>
<keyword evidence="8" id="KW-0411">Iron-sulfur</keyword>
<comment type="similarity">
    <text evidence="2">Belongs to the Rieske iron-sulfur protein family.</text>
</comment>
<dbReference type="InterPro" id="IPR006317">
    <property type="entry name" value="Ubiquinol_cyt_c_Rdtase_Fe-S-su"/>
</dbReference>
<dbReference type="GO" id="GO:0046872">
    <property type="term" value="F:metal ion binding"/>
    <property type="evidence" value="ECO:0007669"/>
    <property type="project" value="UniProtKB-KW"/>
</dbReference>
<dbReference type="InterPro" id="IPR004192">
    <property type="entry name" value="Rieske_TM"/>
</dbReference>
<dbReference type="SUPFAM" id="SSF81502">
    <property type="entry name" value="ISP transmembrane anchor"/>
    <property type="match status" value="1"/>
</dbReference>
<dbReference type="Pfam" id="PF00355">
    <property type="entry name" value="Rieske"/>
    <property type="match status" value="1"/>
</dbReference>
<comment type="miscellaneous">
    <text evidence="11">The Rieske protein is a high potential 2Fe-2S protein.</text>
</comment>
<keyword evidence="9" id="KW-0472">Membrane</keyword>
<keyword evidence="3" id="KW-0812">Transmembrane</keyword>
<gene>
    <name evidence="14" type="ORF">CDAUBV1_LOCUS10678</name>
</gene>
<comment type="catalytic activity">
    <reaction evidence="11">
        <text>a quinol + 2 Fe(III)-[cytochrome c](out) = a quinone + 2 Fe(II)-[cytochrome c](out) + 2 H(+)(out)</text>
        <dbReference type="Rhea" id="RHEA:11484"/>
        <dbReference type="Rhea" id="RHEA-COMP:10350"/>
        <dbReference type="Rhea" id="RHEA-COMP:14399"/>
        <dbReference type="ChEBI" id="CHEBI:15378"/>
        <dbReference type="ChEBI" id="CHEBI:24646"/>
        <dbReference type="ChEBI" id="CHEBI:29033"/>
        <dbReference type="ChEBI" id="CHEBI:29034"/>
        <dbReference type="ChEBI" id="CHEBI:132124"/>
        <dbReference type="EC" id="7.1.1.8"/>
    </reaction>
</comment>
<evidence type="ECO:0000256" key="1">
    <source>
        <dbReference type="ARBA" id="ARBA00004167"/>
    </source>
</evidence>
<feature type="domain" description="Rieske" evidence="13">
    <location>
        <begin position="172"/>
        <end position="268"/>
    </location>
</feature>
<dbReference type="GO" id="GO:0008121">
    <property type="term" value="F:quinol-cytochrome-c reductase activity"/>
    <property type="evidence" value="ECO:0007669"/>
    <property type="project" value="UniProtKB-EC"/>
</dbReference>
<dbReference type="InterPro" id="IPR036922">
    <property type="entry name" value="Rieske_2Fe-2S_sf"/>
</dbReference>
<evidence type="ECO:0000256" key="12">
    <source>
        <dbReference type="RuleBase" id="RU004495"/>
    </source>
</evidence>
<keyword evidence="6" id="KW-1133">Transmembrane helix</keyword>
<dbReference type="Pfam" id="PF02921">
    <property type="entry name" value="UCR_TM"/>
    <property type="match status" value="1"/>
</dbReference>
<keyword evidence="10" id="KW-1015">Disulfide bond</keyword>
<dbReference type="GO" id="GO:0005743">
    <property type="term" value="C:mitochondrial inner membrane"/>
    <property type="evidence" value="ECO:0007669"/>
    <property type="project" value="UniProtKB-SubCell"/>
</dbReference>
<dbReference type="InterPro" id="IPR037008">
    <property type="entry name" value="bc1_Rieske_TM_sf"/>
</dbReference>
<evidence type="ECO:0000256" key="8">
    <source>
        <dbReference type="ARBA" id="ARBA00023014"/>
    </source>
</evidence>
<dbReference type="EMBL" id="CAXLJL010000334">
    <property type="protein sequence ID" value="CAL5136541.1"/>
    <property type="molecule type" value="Genomic_DNA"/>
</dbReference>
<organism evidence="14 15">
    <name type="scientific">Calicophoron daubneyi</name>
    <name type="common">Rumen fluke</name>
    <name type="synonym">Paramphistomum daubneyi</name>
    <dbReference type="NCBI Taxonomy" id="300641"/>
    <lineage>
        <taxon>Eukaryota</taxon>
        <taxon>Metazoa</taxon>
        <taxon>Spiralia</taxon>
        <taxon>Lophotrochozoa</taxon>
        <taxon>Platyhelminthes</taxon>
        <taxon>Trematoda</taxon>
        <taxon>Digenea</taxon>
        <taxon>Plagiorchiida</taxon>
        <taxon>Pronocephalata</taxon>
        <taxon>Paramphistomoidea</taxon>
        <taxon>Paramphistomidae</taxon>
        <taxon>Calicophoron</taxon>
    </lineage>
</organism>
<reference evidence="14" key="1">
    <citation type="submission" date="2024-06" db="EMBL/GenBank/DDBJ databases">
        <authorList>
            <person name="Liu X."/>
            <person name="Lenzi L."/>
            <person name="Haldenby T S."/>
            <person name="Uol C."/>
        </authorList>
    </citation>
    <scope>NUCLEOTIDE SEQUENCE</scope>
</reference>
<keyword evidence="11" id="KW-0249">Electron transport</keyword>
<evidence type="ECO:0000256" key="2">
    <source>
        <dbReference type="ARBA" id="ARBA00010651"/>
    </source>
</evidence>
<evidence type="ECO:0000256" key="4">
    <source>
        <dbReference type="ARBA" id="ARBA00022714"/>
    </source>
</evidence>
<evidence type="ECO:0000256" key="3">
    <source>
        <dbReference type="ARBA" id="ARBA00022692"/>
    </source>
</evidence>
<name>A0AAV2TKL3_CALDB</name>
<evidence type="ECO:0000259" key="13">
    <source>
        <dbReference type="PROSITE" id="PS51296"/>
    </source>
</evidence>
<dbReference type="SUPFAM" id="SSF50022">
    <property type="entry name" value="ISP domain"/>
    <property type="match status" value="1"/>
</dbReference>
<evidence type="ECO:0000256" key="5">
    <source>
        <dbReference type="ARBA" id="ARBA00022723"/>
    </source>
</evidence>
<comment type="caution">
    <text evidence="14">The sequence shown here is derived from an EMBL/GenBank/DDBJ whole genome shotgun (WGS) entry which is preliminary data.</text>
</comment>
<dbReference type="Gene3D" id="2.102.10.10">
    <property type="entry name" value="Rieske [2Fe-2S] iron-sulphur domain"/>
    <property type="match status" value="1"/>
</dbReference>
<evidence type="ECO:0000256" key="6">
    <source>
        <dbReference type="ARBA" id="ARBA00022989"/>
    </source>
</evidence>
<dbReference type="EC" id="7.1.1.8" evidence="11"/>
<keyword evidence="7" id="KW-0408">Iron</keyword>
<evidence type="ECO:0000256" key="10">
    <source>
        <dbReference type="ARBA" id="ARBA00023157"/>
    </source>
</evidence>
<dbReference type="AlphaFoldDB" id="A0AAV2TKL3"/>
<dbReference type="NCBIfam" id="TIGR01416">
    <property type="entry name" value="Rieske_proteo"/>
    <property type="match status" value="1"/>
</dbReference>
<evidence type="ECO:0000256" key="9">
    <source>
        <dbReference type="ARBA" id="ARBA00023136"/>
    </source>
</evidence>
<evidence type="ECO:0000313" key="14">
    <source>
        <dbReference type="EMBL" id="CAL5136541.1"/>
    </source>
</evidence>
<dbReference type="PANTHER" id="PTHR10134">
    <property type="entry name" value="CYTOCHROME B-C1 COMPLEX SUBUNIT RIESKE, MITOCHONDRIAL"/>
    <property type="match status" value="1"/>
</dbReference>
<dbReference type="Proteomes" id="UP001497525">
    <property type="component" value="Unassembled WGS sequence"/>
</dbReference>
<comment type="cofactor">
    <cofactor evidence="11">
        <name>[2Fe-2S] cluster</name>
        <dbReference type="ChEBI" id="CHEBI:190135"/>
    </cofactor>
    <text evidence="11">Binds 1 [2Fe-2S] cluster per subunit.</text>
</comment>
<keyword evidence="12" id="KW-0496">Mitochondrion</keyword>
<proteinExistence type="inferred from homology"/>
<dbReference type="CDD" id="cd03470">
    <property type="entry name" value="Rieske_cytochrome_bc1"/>
    <property type="match status" value="1"/>
</dbReference>
<dbReference type="GO" id="GO:0051537">
    <property type="term" value="F:2 iron, 2 sulfur cluster binding"/>
    <property type="evidence" value="ECO:0007669"/>
    <property type="project" value="UniProtKB-KW"/>
</dbReference>
<dbReference type="PROSITE" id="PS51296">
    <property type="entry name" value="RIESKE"/>
    <property type="match status" value="1"/>
</dbReference>
<comment type="subcellular location">
    <subcellularLocation>
        <location evidence="1">Membrane</location>
        <topology evidence="1">Single-pass membrane protein</topology>
    </subcellularLocation>
    <subcellularLocation>
        <location evidence="12">Mitochondrion inner membrane</location>
    </subcellularLocation>
</comment>
<evidence type="ECO:0000256" key="7">
    <source>
        <dbReference type="ARBA" id="ARBA00023004"/>
    </source>
</evidence>